<evidence type="ECO:0000256" key="1">
    <source>
        <dbReference type="SAM" id="SignalP"/>
    </source>
</evidence>
<dbReference type="InterPro" id="IPR013783">
    <property type="entry name" value="Ig-like_fold"/>
</dbReference>
<comment type="caution">
    <text evidence="3">The sequence shown here is derived from an EMBL/GenBank/DDBJ whole genome shotgun (WGS) entry which is preliminary data.</text>
</comment>
<dbReference type="PROSITE" id="PS51257">
    <property type="entry name" value="PROKAR_LIPOPROTEIN"/>
    <property type="match status" value="1"/>
</dbReference>
<feature type="signal peptide" evidence="1">
    <location>
        <begin position="1"/>
        <end position="21"/>
    </location>
</feature>
<keyword evidence="1" id="KW-0732">Signal</keyword>
<organism evidence="3 4">
    <name type="scientific">Actimicrobium antarcticum</name>
    <dbReference type="NCBI Taxonomy" id="1051899"/>
    <lineage>
        <taxon>Bacteria</taxon>
        <taxon>Pseudomonadati</taxon>
        <taxon>Pseudomonadota</taxon>
        <taxon>Betaproteobacteria</taxon>
        <taxon>Burkholderiales</taxon>
        <taxon>Oxalobacteraceae</taxon>
        <taxon>Actimicrobium</taxon>
    </lineage>
</organism>
<reference evidence="4" key="1">
    <citation type="journal article" date="2019" name="Int. J. Syst. Evol. Microbiol.">
        <title>The Global Catalogue of Microorganisms (GCM) 10K type strain sequencing project: providing services to taxonomists for standard genome sequencing and annotation.</title>
        <authorList>
            <consortium name="The Broad Institute Genomics Platform"/>
            <consortium name="The Broad Institute Genome Sequencing Center for Infectious Disease"/>
            <person name="Wu L."/>
            <person name="Ma J."/>
        </authorList>
    </citation>
    <scope>NUCLEOTIDE SEQUENCE [LARGE SCALE GENOMIC DNA]</scope>
    <source>
        <strain evidence="4">JCM 16673</strain>
    </source>
</reference>
<sequence length="728" mass="74980">MKISRQYKFWILSAASALVLAGCGGDSGSGTGAVAETPPPTSNDVPATSGRIAGIVVASDTGLPLGSVLVQVDGKSVTTAADGSFSQDGITGKERAVLRFVRDGYADAFATTAVSGGATASVNARMAPISASATFDNSAGTTVKDSITPASVTLPPSSVVDAATGAAPQGAVTVKIAAINPATNPANMPGDYTTSTGANIESFGALSVQLRDAAGKALNLASGQSATIRIPLASRSGLPPPTVPLFYFNETTGLWVEEGVATLAGVAPNQYYEGSVKHFSTWNADKALDSIFVNGCVSSADGKSLDAVPVISSGIDYSGIASTRTNPEGKFRVAMRRNSQATIGAAYTRVSNGVLAGPSTTDITLPECLKLLPPGTVVAPAFLLAPASISAPNGTPVYFRTTMTIAGNFSYQWSRNGRPIEGATLSTFLVPAVALTDDQAQFTVTVTNSAGSVTSSAAKLTVTPATPPAELASLIRLLFQSFGMSGMVAAPLNEFTKENEIDQTFWLNPANVCRTGSATGTFNGQPIPVGTLVATGSNRVSGTFNDCASINSRDTLSGTSNISYTLNAELTQFNLTGDISDFRLRSDIGTAEESSLTGNGSAQFTLTKTKANGLTNSLVTFAPSIGSTLRNNLTGQLTQFTGGDSALTDLENAAKKSIESSLEQRNLRFILDGVSYASNGKLSSKYAVDGTFSGSGQLSLMRNGFQVGRLFITPEGYFVDINGVVQRL</sequence>
<evidence type="ECO:0000259" key="2">
    <source>
        <dbReference type="PROSITE" id="PS50835"/>
    </source>
</evidence>
<dbReference type="InterPro" id="IPR036179">
    <property type="entry name" value="Ig-like_dom_sf"/>
</dbReference>
<dbReference type="Gene3D" id="2.60.40.1120">
    <property type="entry name" value="Carboxypeptidase-like, regulatory domain"/>
    <property type="match status" value="1"/>
</dbReference>
<dbReference type="SUPFAM" id="SSF48726">
    <property type="entry name" value="Immunoglobulin"/>
    <property type="match status" value="1"/>
</dbReference>
<keyword evidence="4" id="KW-1185">Reference proteome</keyword>
<proteinExistence type="predicted"/>
<gene>
    <name evidence="3" type="ORF">GCM10022212_27250</name>
</gene>
<feature type="domain" description="Ig-like" evidence="2">
    <location>
        <begin position="380"/>
        <end position="461"/>
    </location>
</feature>
<dbReference type="EMBL" id="BAAAZE010000010">
    <property type="protein sequence ID" value="GAA4027675.1"/>
    <property type="molecule type" value="Genomic_DNA"/>
</dbReference>
<name>A0ABP7TKK3_9BURK</name>
<dbReference type="PROSITE" id="PS50835">
    <property type="entry name" value="IG_LIKE"/>
    <property type="match status" value="1"/>
</dbReference>
<dbReference type="Gene3D" id="2.60.40.10">
    <property type="entry name" value="Immunoglobulins"/>
    <property type="match status" value="1"/>
</dbReference>
<protein>
    <recommendedName>
        <fullName evidence="2">Ig-like domain-containing protein</fullName>
    </recommendedName>
</protein>
<dbReference type="InterPro" id="IPR007110">
    <property type="entry name" value="Ig-like_dom"/>
</dbReference>
<feature type="chain" id="PRO_5046414808" description="Ig-like domain-containing protein" evidence="1">
    <location>
        <begin position="22"/>
        <end position="728"/>
    </location>
</feature>
<evidence type="ECO:0000313" key="4">
    <source>
        <dbReference type="Proteomes" id="UP001501353"/>
    </source>
</evidence>
<evidence type="ECO:0000313" key="3">
    <source>
        <dbReference type="EMBL" id="GAA4027675.1"/>
    </source>
</evidence>
<dbReference type="InterPro" id="IPR008969">
    <property type="entry name" value="CarboxyPept-like_regulatory"/>
</dbReference>
<dbReference type="Proteomes" id="UP001501353">
    <property type="component" value="Unassembled WGS sequence"/>
</dbReference>
<dbReference type="SUPFAM" id="SSF49464">
    <property type="entry name" value="Carboxypeptidase regulatory domain-like"/>
    <property type="match status" value="1"/>
</dbReference>
<accession>A0ABP7TKK3</accession>